<evidence type="ECO:0000313" key="2">
    <source>
        <dbReference type="Proteomes" id="UP000320386"/>
    </source>
</evidence>
<accession>A0A518BYN1</accession>
<protein>
    <submittedName>
        <fullName evidence="1">Uncharacterized protein</fullName>
    </submittedName>
</protein>
<sequence>MGQSRTNLSASADALRTQCTRYLSMVGELAERALGMAVDASPHAPRPREGERIVSLAELLPMARGLMGDVPGDLPDPGGDERVRWTDGLGHHRPSYGYLAARLALRGGGGVPVTHEPVAGTPDARVHADWVAALGGPQVRSLPEFDGNVVAAPLIEQKPDDSPDDWTYRELVGLHGLVARARATGDGAAAHRAYSVALHHVQHTQPDYTTYQPWALAWFLRDPATITFGEQQLHDVATHLSLEGRPGALVPALLLVDAWCDLKTDLEACG</sequence>
<proteinExistence type="predicted"/>
<organism evidence="1 2">
    <name type="scientific">Mucisphaera calidilacus</name>
    <dbReference type="NCBI Taxonomy" id="2527982"/>
    <lineage>
        <taxon>Bacteria</taxon>
        <taxon>Pseudomonadati</taxon>
        <taxon>Planctomycetota</taxon>
        <taxon>Phycisphaerae</taxon>
        <taxon>Phycisphaerales</taxon>
        <taxon>Phycisphaeraceae</taxon>
        <taxon>Mucisphaera</taxon>
    </lineage>
</organism>
<reference evidence="1 2" key="1">
    <citation type="submission" date="2019-02" db="EMBL/GenBank/DDBJ databases">
        <title>Deep-cultivation of Planctomycetes and their phenomic and genomic characterization uncovers novel biology.</title>
        <authorList>
            <person name="Wiegand S."/>
            <person name="Jogler M."/>
            <person name="Boedeker C."/>
            <person name="Pinto D."/>
            <person name="Vollmers J."/>
            <person name="Rivas-Marin E."/>
            <person name="Kohn T."/>
            <person name="Peeters S.H."/>
            <person name="Heuer A."/>
            <person name="Rast P."/>
            <person name="Oberbeckmann S."/>
            <person name="Bunk B."/>
            <person name="Jeske O."/>
            <person name="Meyerdierks A."/>
            <person name="Storesund J.E."/>
            <person name="Kallscheuer N."/>
            <person name="Luecker S."/>
            <person name="Lage O.M."/>
            <person name="Pohl T."/>
            <person name="Merkel B.J."/>
            <person name="Hornburger P."/>
            <person name="Mueller R.-W."/>
            <person name="Bruemmer F."/>
            <person name="Labrenz M."/>
            <person name="Spormann A.M."/>
            <person name="Op den Camp H."/>
            <person name="Overmann J."/>
            <person name="Amann R."/>
            <person name="Jetten M.S.M."/>
            <person name="Mascher T."/>
            <person name="Medema M.H."/>
            <person name="Devos D.P."/>
            <person name="Kaster A.-K."/>
            <person name="Ovreas L."/>
            <person name="Rohde M."/>
            <person name="Galperin M.Y."/>
            <person name="Jogler C."/>
        </authorList>
    </citation>
    <scope>NUCLEOTIDE SEQUENCE [LARGE SCALE GENOMIC DNA]</scope>
    <source>
        <strain evidence="1 2">Pan265</strain>
    </source>
</reference>
<dbReference type="AlphaFoldDB" id="A0A518BYN1"/>
<dbReference type="Proteomes" id="UP000320386">
    <property type="component" value="Chromosome"/>
</dbReference>
<dbReference type="EMBL" id="CP036280">
    <property type="protein sequence ID" value="QDU72082.1"/>
    <property type="molecule type" value="Genomic_DNA"/>
</dbReference>
<name>A0A518BYN1_9BACT</name>
<dbReference type="KEGG" id="mcad:Pan265_19440"/>
<gene>
    <name evidence="1" type="ORF">Pan265_19440</name>
</gene>
<keyword evidence="2" id="KW-1185">Reference proteome</keyword>
<evidence type="ECO:0000313" key="1">
    <source>
        <dbReference type="EMBL" id="QDU72082.1"/>
    </source>
</evidence>